<dbReference type="RefSeq" id="XP_029341818.1">
    <property type="nucleotide sequence ID" value="XM_029485958.1"/>
</dbReference>
<feature type="transmembrane region" description="Helical" evidence="2">
    <location>
        <begin position="6"/>
        <end position="26"/>
    </location>
</feature>
<keyword evidence="4" id="KW-1185">Reference proteome</keyword>
<feature type="compositionally biased region" description="Polar residues" evidence="1">
    <location>
        <begin position="90"/>
        <end position="100"/>
    </location>
</feature>
<keyword evidence="2" id="KW-0812">Transmembrane</keyword>
<protein>
    <submittedName>
        <fullName evidence="3">Uncharacterized protein</fullName>
    </submittedName>
</protein>
<proteinExistence type="predicted"/>
<reference evidence="3" key="2">
    <citation type="submission" date="2022-06" db="UniProtKB">
        <authorList>
            <consortium name="EnsemblMetazoa"/>
        </authorList>
    </citation>
    <scope>IDENTIFICATION</scope>
</reference>
<reference evidence="4" key="1">
    <citation type="submission" date="2010-06" db="EMBL/GenBank/DDBJ databases">
        <authorList>
            <person name="Jiang H."/>
            <person name="Abraham K."/>
            <person name="Ali S."/>
            <person name="Alsbrooks S.L."/>
            <person name="Anim B.N."/>
            <person name="Anosike U.S."/>
            <person name="Attaway T."/>
            <person name="Bandaranaike D.P."/>
            <person name="Battles P.K."/>
            <person name="Bell S.N."/>
            <person name="Bell A.V."/>
            <person name="Beltran B."/>
            <person name="Bickham C."/>
            <person name="Bustamante Y."/>
            <person name="Caleb T."/>
            <person name="Canada A."/>
            <person name="Cardenas V."/>
            <person name="Carter K."/>
            <person name="Chacko J."/>
            <person name="Chandrabose M.N."/>
            <person name="Chavez D."/>
            <person name="Chavez A."/>
            <person name="Chen L."/>
            <person name="Chu H.-S."/>
            <person name="Claassen K.J."/>
            <person name="Cockrell R."/>
            <person name="Collins M."/>
            <person name="Cooper J.A."/>
            <person name="Cree A."/>
            <person name="Curry S.M."/>
            <person name="Da Y."/>
            <person name="Dao M.D."/>
            <person name="Das B."/>
            <person name="Davila M.-L."/>
            <person name="Davy-Carroll L."/>
            <person name="Denson S."/>
            <person name="Dinh H."/>
            <person name="Ebong V.E."/>
            <person name="Edwards J.R."/>
            <person name="Egan A."/>
            <person name="El-Daye J."/>
            <person name="Escobedo L."/>
            <person name="Fernandez S."/>
            <person name="Fernando P.R."/>
            <person name="Flagg N."/>
            <person name="Forbes L.D."/>
            <person name="Fowler R.G."/>
            <person name="Fu Q."/>
            <person name="Gabisi R.A."/>
            <person name="Ganer J."/>
            <person name="Garbino Pronczuk A."/>
            <person name="Garcia R.M."/>
            <person name="Garner T."/>
            <person name="Garrett T.E."/>
            <person name="Gonzalez D.A."/>
            <person name="Hamid H."/>
            <person name="Hawkins E.S."/>
            <person name="Hirani K."/>
            <person name="Hogues M.E."/>
            <person name="Hollins B."/>
            <person name="Hsiao C.-H."/>
            <person name="Jabil R."/>
            <person name="James M.L."/>
            <person name="Jhangiani S.N."/>
            <person name="Johnson B."/>
            <person name="Johnson Q."/>
            <person name="Joshi V."/>
            <person name="Kalu J.B."/>
            <person name="Kam C."/>
            <person name="Kashfia A."/>
            <person name="Keebler J."/>
            <person name="Kisamo H."/>
            <person name="Kovar C.L."/>
            <person name="Lago L.A."/>
            <person name="Lai C.-Y."/>
            <person name="Laidlaw J."/>
            <person name="Lara F."/>
            <person name="Le T.-K."/>
            <person name="Lee S.L."/>
            <person name="Legall F.H."/>
            <person name="Lemon S.J."/>
            <person name="Lewis L.R."/>
            <person name="Li B."/>
            <person name="Liu Y."/>
            <person name="Liu Y.-S."/>
            <person name="Lopez J."/>
            <person name="Lozado R.J."/>
            <person name="Lu J."/>
            <person name="Madu R.C."/>
            <person name="Maheshwari M."/>
            <person name="Maheshwari R."/>
            <person name="Malloy K."/>
            <person name="Martinez E."/>
            <person name="Mathew T."/>
            <person name="Mercado I.C."/>
            <person name="Mercado C."/>
            <person name="Meyer B."/>
            <person name="Montgomery K."/>
            <person name="Morgan M.B."/>
            <person name="Munidasa M."/>
            <person name="Nazareth L.V."/>
            <person name="Nelson J."/>
            <person name="Ng B.M."/>
            <person name="Nguyen N.B."/>
            <person name="Nguyen P.Q."/>
            <person name="Nguyen T."/>
            <person name="Obregon M."/>
            <person name="Okwuonu G.O."/>
            <person name="Onwere C.G."/>
            <person name="Orozco G."/>
            <person name="Parra A."/>
            <person name="Patel S."/>
            <person name="Patil S."/>
            <person name="Perez A."/>
            <person name="Perez Y."/>
            <person name="Pham C."/>
            <person name="Primus E.L."/>
            <person name="Pu L.-L."/>
            <person name="Puazo M."/>
            <person name="Qin X."/>
            <person name="Quiroz J.B."/>
            <person name="Reese J."/>
            <person name="Richards S."/>
            <person name="Rives C.M."/>
            <person name="Robberts R."/>
            <person name="Ruiz S.J."/>
            <person name="Ruiz M.J."/>
            <person name="Santibanez J."/>
            <person name="Schneider B.W."/>
            <person name="Sisson I."/>
            <person name="Smith M."/>
            <person name="Sodergren E."/>
            <person name="Song X.-Z."/>
            <person name="Song B.B."/>
            <person name="Summersgill H."/>
            <person name="Thelus R."/>
            <person name="Thornton R.D."/>
            <person name="Trejos Z.Y."/>
            <person name="Usmani K."/>
            <person name="Vattathil S."/>
            <person name="Villasana D."/>
            <person name="Walker D.L."/>
            <person name="Wang S."/>
            <person name="Wang K."/>
            <person name="White C.S."/>
            <person name="Williams A.C."/>
            <person name="Williamson J."/>
            <person name="Wilson K."/>
            <person name="Woghiren I.O."/>
            <person name="Woodworth J.R."/>
            <person name="Worley K.C."/>
            <person name="Wright R.A."/>
            <person name="Wu W."/>
            <person name="Young L."/>
            <person name="Zhang L."/>
            <person name="Zhang J."/>
            <person name="Zhu Y."/>
            <person name="Muzny D.M."/>
            <person name="Weinstock G."/>
            <person name="Gibbs R.A."/>
        </authorList>
    </citation>
    <scope>NUCLEOTIDE SEQUENCE [LARGE SCALE GENOMIC DNA]</scope>
    <source>
        <strain evidence="4">LSR1</strain>
    </source>
</reference>
<evidence type="ECO:0000256" key="2">
    <source>
        <dbReference type="SAM" id="Phobius"/>
    </source>
</evidence>
<keyword evidence="2" id="KW-0472">Membrane</keyword>
<evidence type="ECO:0000313" key="4">
    <source>
        <dbReference type="Proteomes" id="UP000007819"/>
    </source>
</evidence>
<keyword evidence="2" id="KW-1133">Transmembrane helix</keyword>
<evidence type="ECO:0000256" key="1">
    <source>
        <dbReference type="SAM" id="MobiDB-lite"/>
    </source>
</evidence>
<evidence type="ECO:0000313" key="3">
    <source>
        <dbReference type="EnsemblMetazoa" id="XP_029341818.1"/>
    </source>
</evidence>
<organism evidence="3 4">
    <name type="scientific">Acyrthosiphon pisum</name>
    <name type="common">Pea aphid</name>
    <dbReference type="NCBI Taxonomy" id="7029"/>
    <lineage>
        <taxon>Eukaryota</taxon>
        <taxon>Metazoa</taxon>
        <taxon>Ecdysozoa</taxon>
        <taxon>Arthropoda</taxon>
        <taxon>Hexapoda</taxon>
        <taxon>Insecta</taxon>
        <taxon>Pterygota</taxon>
        <taxon>Neoptera</taxon>
        <taxon>Paraneoptera</taxon>
        <taxon>Hemiptera</taxon>
        <taxon>Sternorrhyncha</taxon>
        <taxon>Aphidomorpha</taxon>
        <taxon>Aphidoidea</taxon>
        <taxon>Aphididae</taxon>
        <taxon>Macrosiphini</taxon>
        <taxon>Acyrthosiphon</taxon>
    </lineage>
</organism>
<dbReference type="GeneID" id="115033429"/>
<name>A0A8R2NKC2_ACYPI</name>
<feature type="region of interest" description="Disordered" evidence="1">
    <location>
        <begin position="90"/>
        <end position="109"/>
    </location>
</feature>
<dbReference type="AlphaFoldDB" id="A0A8R2NKC2"/>
<accession>A0A8R2NKC2</accession>
<sequence length="109" mass="12446">MECKKVIRSIIVTIIILICMGIRIGLKKSIEENAMKESNERAMRTISHFTYPPLLQADNAIELENSRKIDGMLKRIFHINLESVQHETSYMDSGFNSNDASDVADQMDE</sequence>
<dbReference type="EnsemblMetazoa" id="XM_029485958.1">
    <property type="protein sequence ID" value="XP_029341818.1"/>
    <property type="gene ID" value="LOC115033429"/>
</dbReference>
<dbReference type="Proteomes" id="UP000007819">
    <property type="component" value="Chromosome X"/>
</dbReference>
<dbReference type="KEGG" id="api:115033429"/>